<dbReference type="SUPFAM" id="SSF55874">
    <property type="entry name" value="ATPase domain of HSP90 chaperone/DNA topoisomerase II/histidine kinase"/>
    <property type="match status" value="1"/>
</dbReference>
<dbReference type="EMBL" id="QZCH01000023">
    <property type="protein sequence ID" value="RJG41945.1"/>
    <property type="molecule type" value="Genomic_DNA"/>
</dbReference>
<dbReference type="InterPro" id="IPR004358">
    <property type="entry name" value="Sig_transdc_His_kin-like_C"/>
</dbReference>
<evidence type="ECO:0000256" key="14">
    <source>
        <dbReference type="ARBA" id="ARBA00064003"/>
    </source>
</evidence>
<dbReference type="FunFam" id="3.30.565.10:FF:000010">
    <property type="entry name" value="Sensor histidine kinase RcsC"/>
    <property type="match status" value="1"/>
</dbReference>
<dbReference type="Gene3D" id="1.10.287.130">
    <property type="match status" value="1"/>
</dbReference>
<evidence type="ECO:0000256" key="2">
    <source>
        <dbReference type="ARBA" id="ARBA00004651"/>
    </source>
</evidence>
<dbReference type="SMART" id="SM00448">
    <property type="entry name" value="REC"/>
    <property type="match status" value="2"/>
</dbReference>
<dbReference type="SUPFAM" id="SSF52172">
    <property type="entry name" value="CheY-like"/>
    <property type="match status" value="2"/>
</dbReference>
<evidence type="ECO:0000256" key="18">
    <source>
        <dbReference type="SAM" id="Phobius"/>
    </source>
</evidence>
<dbReference type="InterPro" id="IPR003661">
    <property type="entry name" value="HisK_dim/P_dom"/>
</dbReference>
<dbReference type="PROSITE" id="PS50894">
    <property type="entry name" value="HPT"/>
    <property type="match status" value="1"/>
</dbReference>
<keyword evidence="11 18" id="KW-1133">Transmembrane helix</keyword>
<evidence type="ECO:0000256" key="7">
    <source>
        <dbReference type="ARBA" id="ARBA00022692"/>
    </source>
</evidence>
<evidence type="ECO:0000259" key="23">
    <source>
        <dbReference type="PROSITE" id="PS50894"/>
    </source>
</evidence>
<proteinExistence type="predicted"/>
<comment type="subunit">
    <text evidence="14">At low DSF concentrations, interacts with RpfF.</text>
</comment>
<feature type="domain" description="Response regulatory" evidence="20">
    <location>
        <begin position="755"/>
        <end position="875"/>
    </location>
</feature>
<dbReference type="Gene3D" id="3.40.50.2300">
    <property type="match status" value="2"/>
</dbReference>
<dbReference type="CDD" id="cd17546">
    <property type="entry name" value="REC_hyHK_CKI1_RcsC-like"/>
    <property type="match status" value="2"/>
</dbReference>
<feature type="modified residue" description="4-aspartylphosphate" evidence="17">
    <location>
        <position position="945"/>
    </location>
</feature>
<keyword evidence="7 18" id="KW-0812">Transmembrane</keyword>
<feature type="transmembrane region" description="Helical" evidence="18">
    <location>
        <begin position="149"/>
        <end position="169"/>
    </location>
</feature>
<keyword evidence="8" id="KW-0547">Nucleotide-binding</keyword>
<evidence type="ECO:0000256" key="9">
    <source>
        <dbReference type="ARBA" id="ARBA00022777"/>
    </source>
</evidence>
<feature type="modified residue" description="Phosphohistidine" evidence="16">
    <location>
        <position position="1100"/>
    </location>
</feature>
<dbReference type="Pfam" id="PF02518">
    <property type="entry name" value="HATPase_c"/>
    <property type="match status" value="1"/>
</dbReference>
<evidence type="ECO:0000259" key="20">
    <source>
        <dbReference type="PROSITE" id="PS50110"/>
    </source>
</evidence>
<evidence type="ECO:0000313" key="24">
    <source>
        <dbReference type="EMBL" id="RJG41945.1"/>
    </source>
</evidence>
<dbReference type="Pfam" id="PF01627">
    <property type="entry name" value="Hpt"/>
    <property type="match status" value="1"/>
</dbReference>
<feature type="domain" description="Histidine kinase" evidence="19">
    <location>
        <begin position="517"/>
        <end position="738"/>
    </location>
</feature>
<keyword evidence="10" id="KW-0067">ATP-binding</keyword>
<dbReference type="InterPro" id="IPR003594">
    <property type="entry name" value="HATPase_dom"/>
</dbReference>
<organism evidence="24 25">
    <name type="scientific">Motilimonas pumila</name>
    <dbReference type="NCBI Taxonomy" id="2303987"/>
    <lineage>
        <taxon>Bacteria</taxon>
        <taxon>Pseudomonadati</taxon>
        <taxon>Pseudomonadota</taxon>
        <taxon>Gammaproteobacteria</taxon>
        <taxon>Alteromonadales</taxon>
        <taxon>Alteromonadales genera incertae sedis</taxon>
        <taxon>Motilimonas</taxon>
    </lineage>
</organism>
<dbReference type="InterPro" id="IPR011006">
    <property type="entry name" value="CheY-like_superfamily"/>
</dbReference>
<evidence type="ECO:0000256" key="16">
    <source>
        <dbReference type="PROSITE-ProRule" id="PRU00110"/>
    </source>
</evidence>
<keyword evidence="9" id="KW-0418">Kinase</keyword>
<feature type="domain" description="Response regulatory" evidence="20">
    <location>
        <begin position="896"/>
        <end position="1010"/>
    </location>
</feature>
<comment type="caution">
    <text evidence="24">The sequence shown here is derived from an EMBL/GenBank/DDBJ whole genome shotgun (WGS) entry which is preliminary data.</text>
</comment>
<evidence type="ECO:0000313" key="25">
    <source>
        <dbReference type="Proteomes" id="UP000283255"/>
    </source>
</evidence>
<evidence type="ECO:0000256" key="10">
    <source>
        <dbReference type="ARBA" id="ARBA00022840"/>
    </source>
</evidence>
<dbReference type="Gene3D" id="3.30.565.10">
    <property type="entry name" value="Histidine kinase-like ATPase, C-terminal domain"/>
    <property type="match status" value="1"/>
</dbReference>
<feature type="domain" description="HPt" evidence="23">
    <location>
        <begin position="1061"/>
        <end position="1160"/>
    </location>
</feature>
<dbReference type="PROSITE" id="PS50109">
    <property type="entry name" value="HIS_KIN"/>
    <property type="match status" value="1"/>
</dbReference>
<dbReference type="Gene3D" id="1.20.120.160">
    <property type="entry name" value="HPT domain"/>
    <property type="match status" value="1"/>
</dbReference>
<keyword evidence="25" id="KW-1185">Reference proteome</keyword>
<dbReference type="FunFam" id="1.10.287.130:FF:000002">
    <property type="entry name" value="Two-component osmosensing histidine kinase"/>
    <property type="match status" value="1"/>
</dbReference>
<dbReference type="Pfam" id="PF00072">
    <property type="entry name" value="Response_reg"/>
    <property type="match status" value="2"/>
</dbReference>
<keyword evidence="4" id="KW-1003">Cell membrane</keyword>
<dbReference type="InterPro" id="IPR035965">
    <property type="entry name" value="PAS-like_dom_sf"/>
</dbReference>
<dbReference type="PANTHER" id="PTHR45339">
    <property type="entry name" value="HYBRID SIGNAL TRANSDUCTION HISTIDINE KINASE J"/>
    <property type="match status" value="1"/>
</dbReference>
<dbReference type="EC" id="2.7.13.3" evidence="3"/>
<evidence type="ECO:0000256" key="6">
    <source>
        <dbReference type="ARBA" id="ARBA00022679"/>
    </source>
</evidence>
<dbReference type="InterPro" id="IPR001610">
    <property type="entry name" value="PAC"/>
</dbReference>
<evidence type="ECO:0000259" key="19">
    <source>
        <dbReference type="PROSITE" id="PS50109"/>
    </source>
</evidence>
<dbReference type="SMART" id="SM00387">
    <property type="entry name" value="HATPase_c"/>
    <property type="match status" value="1"/>
</dbReference>
<dbReference type="GO" id="GO:0005886">
    <property type="term" value="C:plasma membrane"/>
    <property type="evidence" value="ECO:0007669"/>
    <property type="project" value="UniProtKB-SubCell"/>
</dbReference>
<keyword evidence="12" id="KW-0902">Two-component regulatory system</keyword>
<dbReference type="PROSITE" id="PS50113">
    <property type="entry name" value="PAC"/>
    <property type="match status" value="2"/>
</dbReference>
<dbReference type="SMART" id="SM00073">
    <property type="entry name" value="HPT"/>
    <property type="match status" value="1"/>
</dbReference>
<dbReference type="PROSITE" id="PS50112">
    <property type="entry name" value="PAS"/>
    <property type="match status" value="1"/>
</dbReference>
<evidence type="ECO:0000259" key="21">
    <source>
        <dbReference type="PROSITE" id="PS50112"/>
    </source>
</evidence>
<evidence type="ECO:0000256" key="8">
    <source>
        <dbReference type="ARBA" id="ARBA00022741"/>
    </source>
</evidence>
<dbReference type="SUPFAM" id="SSF47226">
    <property type="entry name" value="Histidine-containing phosphotransfer domain, HPT domain"/>
    <property type="match status" value="1"/>
</dbReference>
<dbReference type="Proteomes" id="UP000283255">
    <property type="component" value="Unassembled WGS sequence"/>
</dbReference>
<feature type="modified residue" description="4-aspartylphosphate" evidence="17">
    <location>
        <position position="807"/>
    </location>
</feature>
<dbReference type="Pfam" id="PF13426">
    <property type="entry name" value="PAS_9"/>
    <property type="match status" value="1"/>
</dbReference>
<dbReference type="PANTHER" id="PTHR45339:SF1">
    <property type="entry name" value="HYBRID SIGNAL TRANSDUCTION HISTIDINE KINASE J"/>
    <property type="match status" value="1"/>
</dbReference>
<dbReference type="Pfam" id="PF00512">
    <property type="entry name" value="HisKA"/>
    <property type="match status" value="1"/>
</dbReference>
<dbReference type="GO" id="GO:0000155">
    <property type="term" value="F:phosphorelay sensor kinase activity"/>
    <property type="evidence" value="ECO:0007669"/>
    <property type="project" value="InterPro"/>
</dbReference>
<dbReference type="SMART" id="SM00086">
    <property type="entry name" value="PAC"/>
    <property type="match status" value="2"/>
</dbReference>
<dbReference type="InterPro" id="IPR036097">
    <property type="entry name" value="HisK_dim/P_sf"/>
</dbReference>
<feature type="transmembrane region" description="Helical" evidence="18">
    <location>
        <begin position="12"/>
        <end position="31"/>
    </location>
</feature>
<dbReference type="InterPro" id="IPR008207">
    <property type="entry name" value="Sig_transdc_His_kin_Hpt_dom"/>
</dbReference>
<dbReference type="InterPro" id="IPR000700">
    <property type="entry name" value="PAS-assoc_C"/>
</dbReference>
<dbReference type="CDD" id="cd16922">
    <property type="entry name" value="HATPase_EvgS-ArcB-TorS-like"/>
    <property type="match status" value="1"/>
</dbReference>
<dbReference type="InterPro" id="IPR013656">
    <property type="entry name" value="PAS_4"/>
</dbReference>
<dbReference type="InterPro" id="IPR036641">
    <property type="entry name" value="HPT_dom_sf"/>
</dbReference>
<dbReference type="InterPro" id="IPR036890">
    <property type="entry name" value="HATPase_C_sf"/>
</dbReference>
<dbReference type="Pfam" id="PF08448">
    <property type="entry name" value="PAS_4"/>
    <property type="match status" value="1"/>
</dbReference>
<evidence type="ECO:0000256" key="11">
    <source>
        <dbReference type="ARBA" id="ARBA00022989"/>
    </source>
</evidence>
<evidence type="ECO:0000256" key="1">
    <source>
        <dbReference type="ARBA" id="ARBA00000085"/>
    </source>
</evidence>
<keyword evidence="6" id="KW-0808">Transferase</keyword>
<dbReference type="NCBIfam" id="TIGR00229">
    <property type="entry name" value="sensory_box"/>
    <property type="match status" value="2"/>
</dbReference>
<dbReference type="InterPro" id="IPR000014">
    <property type="entry name" value="PAS"/>
</dbReference>
<reference evidence="24 25" key="1">
    <citation type="submission" date="2018-09" db="EMBL/GenBank/DDBJ databases">
        <authorList>
            <person name="Wang F."/>
        </authorList>
    </citation>
    <scope>NUCLEOTIDE SEQUENCE [LARGE SCALE GENOMIC DNA]</scope>
    <source>
        <strain evidence="24 25">PLHSC7-2</strain>
    </source>
</reference>
<dbReference type="SMART" id="SM00388">
    <property type="entry name" value="HisKA"/>
    <property type="match status" value="1"/>
</dbReference>
<feature type="domain" description="PAS" evidence="21">
    <location>
        <begin position="230"/>
        <end position="285"/>
    </location>
</feature>
<protein>
    <recommendedName>
        <fullName evidence="15">Sensory/regulatory protein RpfC</fullName>
        <ecNumber evidence="3">2.7.13.3</ecNumber>
    </recommendedName>
</protein>
<dbReference type="PROSITE" id="PS50110">
    <property type="entry name" value="RESPONSE_REGULATORY"/>
    <property type="match status" value="2"/>
</dbReference>
<sequence>MFRFSHSLAAKMLLIFIATATVGLSLMFATLEYRHFSKERESLYRHLDQLVSVQSDALGTHLWNLDNDALAVALNFIANDDAFAHAILTDELNQVLLEQGEPVSAEQAVNSISISKHIRYQYGKDSLVMGSLKVVFLDDKIRQNSLGRIWSDIAMLLVFIVFIAVVSLLSTHRMLGIPLKKLLYSIHSMAEGKDIKAVSWHSNDELGQVISAYNELIVQREKDERRIREGDVKTQAILNNATAIFYLKDQDNRFVFVNRSFERLFQLESSQVIGKTADEAFTDPKVKLFFLGDKDIQASLHSDELEVEIELHGQSFTFLRSRFALFDDDGQVNGVCGTAADISERKNMERALRENEARLRHVLDISPIGAGIMHQEDGSLLYANSQLYGLLGSDVSFLLGADSHRSRWADEDERLSYLAEYQATGRVRPREVQLKDSKGELFWAIMSVDRLVQANQQGLLLWLYDISDRKAAEQQLEKRVVELELARQETDSAILALETAKSEAEQANQYKSDFLANMSHEIRTPMNAIIGLSHLALKTELDESQQDYLNKIKASSRNLLGIINDILDFSKIEAGKLELENVPFELANVLEEVSALSSTLAEEKGLELLVHCEPEVPMHLLGDPLRLTQILTNLTGNAVKFTHQGEVVIKVSHKPINNQQARLVFAVKDTGIGLTQEQAANLFASFTQVDASTTRKYGGTGLGLAISKQLVQQMGGDIWVASIIEQGSTFSFYIDFDIDLQPKMKPQQDALVGKKVLLVDDNESARVIFTEMLQHFGVEVSTLTSGLAAIEHLQQPHCTQYDLILMDWKMPGLDGIDTCKRLSTSAQAEALPAIVMVTAFGREEAIQQASGTNIANFITKPINQDALFNTLHALLLGEHFQLPSRTTDHHALLRGRVLLAEDNIVNQQVAREMVTGLGLDIEVVSNGALAVERIGQQRFDLVLMDIQMPEMDGYQATRTIRATDTQLPIVAMTANAMSGDKEKCLAQGMNDYISKPIDPDALYRVLAHWLHPAKQPESDDELVLEPALTQPKSSAEPSQDHWREPPPWVDIDSVLKRLMGNQALLIELLAEFVRCHEQDLSLLQETVKQQDKAECHRLLHGLKGSAGNMGLTRLHQISQREEQAIQQAQQHFELDEQFSADFETIMLQLSYWLQQHQEHAAPEAEIAKLSQSEIEQELEQVLSLLETSSGSAQTTWQALAPHLTELDPTGKQQVDELIDDFEFEQAYDLLLELLQQAE</sequence>
<dbReference type="SMART" id="SM00091">
    <property type="entry name" value="PAS"/>
    <property type="match status" value="2"/>
</dbReference>
<feature type="domain" description="PAC" evidence="22">
    <location>
        <begin position="301"/>
        <end position="354"/>
    </location>
</feature>
<evidence type="ECO:0000256" key="17">
    <source>
        <dbReference type="PROSITE-ProRule" id="PRU00169"/>
    </source>
</evidence>
<evidence type="ECO:0000256" key="4">
    <source>
        <dbReference type="ARBA" id="ARBA00022475"/>
    </source>
</evidence>
<keyword evidence="5 17" id="KW-0597">Phosphoprotein</keyword>
<accession>A0A418YBR3</accession>
<evidence type="ECO:0000256" key="3">
    <source>
        <dbReference type="ARBA" id="ARBA00012438"/>
    </source>
</evidence>
<dbReference type="Gene3D" id="3.30.450.20">
    <property type="entry name" value="PAS domain"/>
    <property type="match status" value="2"/>
</dbReference>
<evidence type="ECO:0000256" key="13">
    <source>
        <dbReference type="ARBA" id="ARBA00023136"/>
    </source>
</evidence>
<reference evidence="24 25" key="2">
    <citation type="submission" date="2019-01" db="EMBL/GenBank/DDBJ databases">
        <title>Motilimonas pumilus sp. nov., isolated from the gut of sea cucumber (Apostichopus japonicus).</title>
        <authorList>
            <person name="Wang F.-Q."/>
            <person name="Ren L.-H."/>
            <person name="Lin Y.-W."/>
            <person name="Sun G.-H."/>
            <person name="Du Z.-J."/>
            <person name="Zhao J.-X."/>
            <person name="Liu X.-J."/>
            <person name="Liu L.-J."/>
        </authorList>
    </citation>
    <scope>NUCLEOTIDE SEQUENCE [LARGE SCALE GENOMIC DNA]</scope>
    <source>
        <strain evidence="24 25">PLHSC7-2</strain>
    </source>
</reference>
<comment type="catalytic activity">
    <reaction evidence="1">
        <text>ATP + protein L-histidine = ADP + protein N-phospho-L-histidine.</text>
        <dbReference type="EC" id="2.7.13.3"/>
    </reaction>
</comment>
<evidence type="ECO:0000256" key="5">
    <source>
        <dbReference type="ARBA" id="ARBA00022553"/>
    </source>
</evidence>
<dbReference type="SUPFAM" id="SSF55785">
    <property type="entry name" value="PYP-like sensor domain (PAS domain)"/>
    <property type="match status" value="2"/>
</dbReference>
<dbReference type="InterPro" id="IPR001789">
    <property type="entry name" value="Sig_transdc_resp-reg_receiver"/>
</dbReference>
<dbReference type="CDD" id="cd00082">
    <property type="entry name" value="HisKA"/>
    <property type="match status" value="1"/>
</dbReference>
<dbReference type="InterPro" id="IPR005467">
    <property type="entry name" value="His_kinase_dom"/>
</dbReference>
<dbReference type="PRINTS" id="PR00344">
    <property type="entry name" value="BCTRLSENSOR"/>
</dbReference>
<evidence type="ECO:0000259" key="22">
    <source>
        <dbReference type="PROSITE" id="PS50113"/>
    </source>
</evidence>
<dbReference type="CDD" id="cd00130">
    <property type="entry name" value="PAS"/>
    <property type="match status" value="1"/>
</dbReference>
<evidence type="ECO:0000256" key="12">
    <source>
        <dbReference type="ARBA" id="ARBA00023012"/>
    </source>
</evidence>
<comment type="subcellular location">
    <subcellularLocation>
        <location evidence="2">Cell membrane</location>
        <topology evidence="2">Multi-pass membrane protein</topology>
    </subcellularLocation>
</comment>
<gene>
    <name evidence="24" type="ORF">D1Z90_15755</name>
</gene>
<dbReference type="SUPFAM" id="SSF47384">
    <property type="entry name" value="Homodimeric domain of signal transducing histidine kinase"/>
    <property type="match status" value="1"/>
</dbReference>
<feature type="domain" description="PAC" evidence="22">
    <location>
        <begin position="428"/>
        <end position="478"/>
    </location>
</feature>
<keyword evidence="13 18" id="KW-0472">Membrane</keyword>
<dbReference type="GO" id="GO:0005524">
    <property type="term" value="F:ATP binding"/>
    <property type="evidence" value="ECO:0007669"/>
    <property type="project" value="UniProtKB-KW"/>
</dbReference>
<evidence type="ECO:0000256" key="15">
    <source>
        <dbReference type="ARBA" id="ARBA00068150"/>
    </source>
</evidence>
<dbReference type="AlphaFoldDB" id="A0A418YBR3"/>
<name>A0A418YBR3_9GAMM</name>